<dbReference type="PATRIC" id="fig|279058.17.peg.2562"/>
<evidence type="ECO:0000256" key="3">
    <source>
        <dbReference type="ARBA" id="ARBA00022449"/>
    </source>
</evidence>
<dbReference type="GO" id="GO:0015297">
    <property type="term" value="F:antiporter activity"/>
    <property type="evidence" value="ECO:0007669"/>
    <property type="project" value="UniProtKB-KW"/>
</dbReference>
<evidence type="ECO:0000256" key="4">
    <source>
        <dbReference type="ARBA" id="ARBA00022692"/>
    </source>
</evidence>
<dbReference type="Proteomes" id="UP000071778">
    <property type="component" value="Chromosome"/>
</dbReference>
<feature type="transmembrane region" description="Helical" evidence="8">
    <location>
        <begin position="66"/>
        <end position="88"/>
    </location>
</feature>
<evidence type="ECO:0000313" key="11">
    <source>
        <dbReference type="Proteomes" id="UP000071778"/>
    </source>
</evidence>
<evidence type="ECO:0000313" key="10">
    <source>
        <dbReference type="EMBL" id="AMP10097.1"/>
    </source>
</evidence>
<feature type="domain" description="Cation/H+ exchanger transmembrane" evidence="9">
    <location>
        <begin position="1"/>
        <end position="88"/>
    </location>
</feature>
<feature type="transmembrane region" description="Helical" evidence="8">
    <location>
        <begin position="41"/>
        <end position="59"/>
    </location>
</feature>
<evidence type="ECO:0000259" key="9">
    <source>
        <dbReference type="Pfam" id="PF00999"/>
    </source>
</evidence>
<keyword evidence="7 8" id="KW-0472">Membrane</keyword>
<keyword evidence="2" id="KW-0813">Transport</keyword>
<accession>A0A127PS69</accession>
<protein>
    <submittedName>
        <fullName evidence="10">Sodium/hydrogen exchanger family protein</fullName>
    </submittedName>
</protein>
<dbReference type="EMBL" id="CP013235">
    <property type="protein sequence ID" value="AMP10097.1"/>
    <property type="molecule type" value="Genomic_DNA"/>
</dbReference>
<dbReference type="AlphaFoldDB" id="A0A127PS69"/>
<organism evidence="10 11">
    <name type="scientific">Collimonas arenae</name>
    <dbReference type="NCBI Taxonomy" id="279058"/>
    <lineage>
        <taxon>Bacteria</taxon>
        <taxon>Pseudomonadati</taxon>
        <taxon>Pseudomonadota</taxon>
        <taxon>Betaproteobacteria</taxon>
        <taxon>Burkholderiales</taxon>
        <taxon>Oxalobacteraceae</taxon>
        <taxon>Collimonas</taxon>
    </lineage>
</organism>
<dbReference type="PANTHER" id="PTHR32507:SF8">
    <property type="entry name" value="CNH1P"/>
    <property type="match status" value="1"/>
</dbReference>
<dbReference type="GO" id="GO:1902600">
    <property type="term" value="P:proton transmembrane transport"/>
    <property type="evidence" value="ECO:0007669"/>
    <property type="project" value="InterPro"/>
</dbReference>
<sequence length="113" mass="11878">MGGILAPTDPVLASDVQIKNVDDRDLIRTSLTGEGGINDGTAFPFVMLSLALLGVPAAATYSDAYAILHVAWGVIAGLVGGWMMGWLLGPVVVGLRPPASIRRHWPRASAPWC</sequence>
<keyword evidence="6" id="KW-0406">Ion transport</keyword>
<dbReference type="InterPro" id="IPR006153">
    <property type="entry name" value="Cation/H_exchanger_TM"/>
</dbReference>
<evidence type="ECO:0000256" key="1">
    <source>
        <dbReference type="ARBA" id="ARBA00004651"/>
    </source>
</evidence>
<keyword evidence="5 8" id="KW-1133">Transmembrane helix</keyword>
<keyword evidence="3" id="KW-0050">Antiport</keyword>
<evidence type="ECO:0000256" key="7">
    <source>
        <dbReference type="ARBA" id="ARBA00023136"/>
    </source>
</evidence>
<evidence type="ECO:0000256" key="5">
    <source>
        <dbReference type="ARBA" id="ARBA00022989"/>
    </source>
</evidence>
<dbReference type="Pfam" id="PF00999">
    <property type="entry name" value="Na_H_Exchanger"/>
    <property type="match status" value="1"/>
</dbReference>
<reference evidence="10 11" key="1">
    <citation type="submission" date="2015-11" db="EMBL/GenBank/DDBJ databases">
        <title>Exploring the genomic traits of fungus-feeding bacterial genus Collimonas.</title>
        <authorList>
            <person name="Song C."/>
            <person name="Schmidt R."/>
            <person name="de Jager V."/>
            <person name="Krzyzanowska D."/>
            <person name="Jongedijk E."/>
            <person name="Cankar K."/>
            <person name="Beekwilder J."/>
            <person name="van Veen A."/>
            <person name="de Boer W."/>
            <person name="van Veen J.A."/>
            <person name="Garbeva P."/>
        </authorList>
    </citation>
    <scope>NUCLEOTIDE SEQUENCE [LARGE SCALE GENOMIC DNA]</scope>
    <source>
        <strain evidence="10 11">Ter282</strain>
    </source>
</reference>
<keyword evidence="4 8" id="KW-0812">Transmembrane</keyword>
<gene>
    <name evidence="10" type="ORF">CAter282_2349</name>
</gene>
<proteinExistence type="predicted"/>
<comment type="subcellular location">
    <subcellularLocation>
        <location evidence="1">Cell membrane</location>
        <topology evidence="1">Multi-pass membrane protein</topology>
    </subcellularLocation>
</comment>
<evidence type="ECO:0000256" key="8">
    <source>
        <dbReference type="SAM" id="Phobius"/>
    </source>
</evidence>
<dbReference type="PANTHER" id="PTHR32507">
    <property type="entry name" value="NA(+)/H(+) ANTIPORTER 1"/>
    <property type="match status" value="1"/>
</dbReference>
<dbReference type="GO" id="GO:0005886">
    <property type="term" value="C:plasma membrane"/>
    <property type="evidence" value="ECO:0007669"/>
    <property type="project" value="UniProtKB-SubCell"/>
</dbReference>
<name>A0A127PS69_9BURK</name>
<keyword evidence="11" id="KW-1185">Reference proteome</keyword>
<evidence type="ECO:0000256" key="6">
    <source>
        <dbReference type="ARBA" id="ARBA00023065"/>
    </source>
</evidence>
<evidence type="ECO:0000256" key="2">
    <source>
        <dbReference type="ARBA" id="ARBA00022448"/>
    </source>
</evidence>